<dbReference type="Pfam" id="PF07173">
    <property type="entry name" value="GRDP-like"/>
    <property type="match status" value="1"/>
</dbReference>
<evidence type="ECO:0000313" key="3">
    <source>
        <dbReference type="Proteomes" id="UP000228380"/>
    </source>
</evidence>
<dbReference type="AlphaFoldDB" id="A0A8B7CVE9"/>
<name>A0A8B7CVE9_PHODC</name>
<keyword evidence="3" id="KW-1185">Reference proteome</keyword>
<dbReference type="GeneID" id="103719775"/>
<accession>A0A8B7CVE9</accession>
<evidence type="ECO:0000313" key="4">
    <source>
        <dbReference type="RefSeq" id="XP_008807391.2"/>
    </source>
</evidence>
<proteinExistence type="predicted"/>
<dbReference type="KEGG" id="pda:103719775"/>
<dbReference type="OrthoDB" id="2684236at2759"/>
<reference evidence="4" key="1">
    <citation type="submission" date="2025-08" db="UniProtKB">
        <authorList>
            <consortium name="RefSeq"/>
        </authorList>
    </citation>
    <scope>IDENTIFICATION</scope>
    <source>
        <tissue evidence="4">Young leaves</tissue>
    </source>
</reference>
<sequence>MSGTNIMPVSPSSDSLATRSNYESSGGSTSGRRGNPRLSLDLVTAGRWHLSFLRSFAGSPLLDNPTIIARSIRRYEELWMPLIAELSKAAAPYAPPMLLPPADVHWVWHCHCLLPASYREYCASRFGELIDRPAIFDEENEEYASGRCREIWGLRYPSEPFDPEIAEDDESGASGGGDLFAAVARYGSLYSHFSDPFVSETVYLVFARRRYLNFLHISRRIEEEKGLRMVPTSDILLMWLTHQSFPGSYARDTEGMGDLGRRVVSFGEATAADEAEATRRVWEEAFDEPYERAGAGIDPAASPSRVFLNWEAAEADVNRRYKCLHPRCLMEVCVFLKGKWEEKEAKNLDKIFLRLRTVRCHREMKIDQPVSESSSETWQRTWNLYCEFGTRGIAMELRQNGSSCLRNSKLLKSLVFLWNDLLRATTLTLTIEIEMQVRAMTSITPPIQAPYFLKCVPDRVTDDGGAMISDVILRMNRYRPQGGRWLSRTVLDHAGRECFVIRIRVGRGIWRRGAETPTAIKWEDRITEVREGPWKYVGGSVGTAPGKVVGTATPKKENLLEKKATWSLSTGDVLTIQWEDRLEIQLENENSTESAKLLRGRKLQYQVKEVSPSDRQDEEEAQYFTLVRFTSEHPDGKATALLNWKLFAVEFSPEEDAVLVLLLCMAIIRTISEIRREDVSGLLLRRRLREVKAGHRDWGSVILPSSSSCLSPHLQPWYWNAEKVLASADDGRGPASKYSPADGKDLLYKQAIIP</sequence>
<organism evidence="3 4">
    <name type="scientific">Phoenix dactylifera</name>
    <name type="common">Date palm</name>
    <dbReference type="NCBI Taxonomy" id="42345"/>
    <lineage>
        <taxon>Eukaryota</taxon>
        <taxon>Viridiplantae</taxon>
        <taxon>Streptophyta</taxon>
        <taxon>Embryophyta</taxon>
        <taxon>Tracheophyta</taxon>
        <taxon>Spermatophyta</taxon>
        <taxon>Magnoliopsida</taxon>
        <taxon>Liliopsida</taxon>
        <taxon>Arecaceae</taxon>
        <taxon>Coryphoideae</taxon>
        <taxon>Phoeniceae</taxon>
        <taxon>Phoenix</taxon>
    </lineage>
</organism>
<dbReference type="PANTHER" id="PTHR34365">
    <property type="entry name" value="ENOLASE (DUF1399)"/>
    <property type="match status" value="1"/>
</dbReference>
<feature type="compositionally biased region" description="Polar residues" evidence="1">
    <location>
        <begin position="1"/>
        <end position="23"/>
    </location>
</feature>
<protein>
    <submittedName>
        <fullName evidence="4">Glycine-rich domain-containing protein 2</fullName>
    </submittedName>
</protein>
<dbReference type="RefSeq" id="XP_008807391.2">
    <property type="nucleotide sequence ID" value="XM_008809169.4"/>
</dbReference>
<feature type="region of interest" description="Disordered" evidence="1">
    <location>
        <begin position="1"/>
        <end position="36"/>
    </location>
</feature>
<dbReference type="Pfam" id="PF25335">
    <property type="entry name" value="GRDP_C"/>
    <property type="match status" value="1"/>
</dbReference>
<dbReference type="InterPro" id="IPR057518">
    <property type="entry name" value="GRDP_C"/>
</dbReference>
<dbReference type="PANTHER" id="PTHR34365:SF2">
    <property type="entry name" value="ENOLASE (DUF1399)"/>
    <property type="match status" value="1"/>
</dbReference>
<dbReference type="InterPro" id="IPR009836">
    <property type="entry name" value="GRDP-like"/>
</dbReference>
<dbReference type="Proteomes" id="UP000228380">
    <property type="component" value="Unplaced"/>
</dbReference>
<evidence type="ECO:0000256" key="1">
    <source>
        <dbReference type="SAM" id="MobiDB-lite"/>
    </source>
</evidence>
<evidence type="ECO:0000259" key="2">
    <source>
        <dbReference type="Pfam" id="PF25335"/>
    </source>
</evidence>
<feature type="domain" description="GRPD C-terminal" evidence="2">
    <location>
        <begin position="490"/>
        <end position="651"/>
    </location>
</feature>
<gene>
    <name evidence="4" type="primary">LOC103719775</name>
</gene>
<feature type="compositionally biased region" description="Low complexity" evidence="1">
    <location>
        <begin position="24"/>
        <end position="33"/>
    </location>
</feature>